<evidence type="ECO:0000256" key="1">
    <source>
        <dbReference type="SAM" id="Phobius"/>
    </source>
</evidence>
<accession>A0A1F4VQQ0</accession>
<reference evidence="2 3" key="1">
    <citation type="journal article" date="2016" name="Nat. Commun.">
        <title>Thousands of microbial genomes shed light on interconnected biogeochemical processes in an aquifer system.</title>
        <authorList>
            <person name="Anantharaman K."/>
            <person name="Brown C.T."/>
            <person name="Hug L.A."/>
            <person name="Sharon I."/>
            <person name="Castelle C.J."/>
            <person name="Probst A.J."/>
            <person name="Thomas B.C."/>
            <person name="Singh A."/>
            <person name="Wilkins M.J."/>
            <person name="Karaoz U."/>
            <person name="Brodie E.L."/>
            <person name="Williams K.H."/>
            <person name="Hubbard S.S."/>
            <person name="Banfield J.F."/>
        </authorList>
    </citation>
    <scope>NUCLEOTIDE SEQUENCE [LARGE SCALE GENOMIC DNA]</scope>
</reference>
<evidence type="ECO:0000313" key="2">
    <source>
        <dbReference type="EMBL" id="OGC59532.1"/>
    </source>
</evidence>
<sequence>MIGYYYYLTKIRPYFTQTEKADYTLILFSLLTILVFGILGLRPLAATTLRAYTQLQEGERYENELTEKIITLNQAGNSFFASLEIAQLGAIVPEGHTQPQILQALDNDAAAAGMTMKGVVFRPQEQVPPIGEIGFYIFDFFASGPDDSLPTFLTELERGQLVQLELLQTSLRLEEGGAELEVSGRGKAFYLR</sequence>
<gene>
    <name evidence="2" type="ORF">A2890_00975</name>
</gene>
<dbReference type="EMBL" id="MEVL01000040">
    <property type="protein sequence ID" value="OGC59532.1"/>
    <property type="molecule type" value="Genomic_DNA"/>
</dbReference>
<organism evidence="2 3">
    <name type="scientific">candidate division WWE3 bacterium RIFCSPLOWO2_01_FULL_53_14</name>
    <dbReference type="NCBI Taxonomy" id="1802628"/>
    <lineage>
        <taxon>Bacteria</taxon>
        <taxon>Katanobacteria</taxon>
    </lineage>
</organism>
<dbReference type="STRING" id="1802628.A2890_00975"/>
<keyword evidence="1" id="KW-0812">Transmembrane</keyword>
<keyword evidence="1" id="KW-1133">Transmembrane helix</keyword>
<evidence type="ECO:0000313" key="3">
    <source>
        <dbReference type="Proteomes" id="UP000176967"/>
    </source>
</evidence>
<feature type="transmembrane region" description="Helical" evidence="1">
    <location>
        <begin position="23"/>
        <end position="41"/>
    </location>
</feature>
<dbReference type="Proteomes" id="UP000176967">
    <property type="component" value="Unassembled WGS sequence"/>
</dbReference>
<proteinExistence type="predicted"/>
<protein>
    <submittedName>
        <fullName evidence="2">Uncharacterized protein</fullName>
    </submittedName>
</protein>
<dbReference type="AlphaFoldDB" id="A0A1F4VQQ0"/>
<comment type="caution">
    <text evidence="2">The sequence shown here is derived from an EMBL/GenBank/DDBJ whole genome shotgun (WGS) entry which is preliminary data.</text>
</comment>
<name>A0A1F4VQQ0_UNCKA</name>
<keyword evidence="1" id="KW-0472">Membrane</keyword>